<name>A0A1E1XJN1_AMBSC</name>
<organism evidence="1">
    <name type="scientific">Amblyomma sculptum</name>
    <name type="common">Tick</name>
    <dbReference type="NCBI Taxonomy" id="1581419"/>
    <lineage>
        <taxon>Eukaryota</taxon>
        <taxon>Metazoa</taxon>
        <taxon>Ecdysozoa</taxon>
        <taxon>Arthropoda</taxon>
        <taxon>Chelicerata</taxon>
        <taxon>Arachnida</taxon>
        <taxon>Acari</taxon>
        <taxon>Parasitiformes</taxon>
        <taxon>Ixodida</taxon>
        <taxon>Ixodoidea</taxon>
        <taxon>Ixodidae</taxon>
        <taxon>Amblyomminae</taxon>
        <taxon>Amblyomma</taxon>
    </lineage>
</organism>
<reference evidence="1" key="1">
    <citation type="submission" date="2016-09" db="EMBL/GenBank/DDBJ databases">
        <authorList>
            <person name="Capua I."/>
            <person name="De Benedictis P."/>
            <person name="Joannis T."/>
            <person name="Lombin L.H."/>
            <person name="Cattoli G."/>
        </authorList>
    </citation>
    <scope>NUCLEOTIDE SEQUENCE</scope>
</reference>
<accession>A0A1E1XJN1</accession>
<dbReference type="EMBL" id="GFAA01003912">
    <property type="protein sequence ID" value="JAT99522.1"/>
    <property type="molecule type" value="mRNA"/>
</dbReference>
<reference evidence="1" key="2">
    <citation type="journal article" date="2017" name="Front. Cell. Infect. Microbiol.">
        <title>Analysis of the Salivary Gland Transcriptome of Unfed and Partially Fed Amblyomma sculptum Ticks and Descriptive Proteome of the Saliva.</title>
        <authorList>
            <person name="Esteves E."/>
            <person name="Maruyama S.R."/>
            <person name="Kawahara R."/>
            <person name="Fujita A."/>
            <person name="Martins L.A."/>
            <person name="Righi A.A."/>
            <person name="Costa F.B."/>
            <person name="Palmisano G."/>
            <person name="Labruna M.B."/>
            <person name="Sa-Nunes A."/>
            <person name="Ribeiro J.M.C."/>
            <person name="Fogaca A.C."/>
        </authorList>
    </citation>
    <scope>NUCLEOTIDE SEQUENCE</scope>
</reference>
<protein>
    <submittedName>
        <fullName evidence="1">Putative tick transposon</fullName>
    </submittedName>
</protein>
<proteinExistence type="evidence at transcript level"/>
<feature type="non-terminal residue" evidence="1">
    <location>
        <position position="90"/>
    </location>
</feature>
<dbReference type="AlphaFoldDB" id="A0A1E1XJN1"/>
<evidence type="ECO:0000313" key="1">
    <source>
        <dbReference type="EMBL" id="JAT99522.1"/>
    </source>
</evidence>
<feature type="non-terminal residue" evidence="1">
    <location>
        <position position="1"/>
    </location>
</feature>
<sequence length="90" mass="10509">CKKISYGLRALIKARSYFPVETLLSLYYAFIHSHLNYGISPWRNAYHIHLWPLIKLQKQATRIITYTPRISPSGILFIDLNVLPISALYF</sequence>